<sequence length="207" mass="23926">MIEDKQETLARHIEAYIRLEAATCEKMFRQGLGTAIWHDQHGEYCGTVWVRNISSSQIVIAYSSLSPQSSGSGEGQVLLPLERAATNPNYHKPYFLCRDCARRSGQLVLAKEKWACRKCHGFTYRSQRLGPAYRKEQRSEELFELLRPVGGQPSRPRYMRAERFAALVTEYETLRAELREKPRMLPEHSLRLALKPSWRSSSEPWVI</sequence>
<proteinExistence type="predicted"/>
<keyword evidence="2" id="KW-1185">Reference proteome</keyword>
<evidence type="ECO:0000313" key="2">
    <source>
        <dbReference type="Proteomes" id="UP000194420"/>
    </source>
</evidence>
<dbReference type="OrthoDB" id="5951715at2"/>
<dbReference type="RefSeq" id="WP_086437855.1">
    <property type="nucleotide sequence ID" value="NZ_FXWG01000002.1"/>
</dbReference>
<protein>
    <submittedName>
        <fullName evidence="1">Uncharacterized protein</fullName>
    </submittedName>
</protein>
<reference evidence="2" key="1">
    <citation type="submission" date="2017-04" db="EMBL/GenBank/DDBJ databases">
        <authorList>
            <person name="Varghese N."/>
            <person name="Submissions S."/>
        </authorList>
    </citation>
    <scope>NUCLEOTIDE SEQUENCE [LARGE SCALE GENOMIC DNA]</scope>
</reference>
<dbReference type="AlphaFoldDB" id="A0A1Y6F4L1"/>
<name>A0A1Y6F4L1_9SPHN</name>
<dbReference type="Proteomes" id="UP000194420">
    <property type="component" value="Unassembled WGS sequence"/>
</dbReference>
<accession>A0A1Y6F4L1</accession>
<dbReference type="EMBL" id="FXWG01000002">
    <property type="protein sequence ID" value="SMQ69824.1"/>
    <property type="molecule type" value="Genomic_DNA"/>
</dbReference>
<gene>
    <name evidence="1" type="ORF">SAMN06297468_2006</name>
</gene>
<organism evidence="1 2">
    <name type="scientific">Altererythrobacter xiamenensis</name>
    <dbReference type="NCBI Taxonomy" id="1316679"/>
    <lineage>
        <taxon>Bacteria</taxon>
        <taxon>Pseudomonadati</taxon>
        <taxon>Pseudomonadota</taxon>
        <taxon>Alphaproteobacteria</taxon>
        <taxon>Sphingomonadales</taxon>
        <taxon>Erythrobacteraceae</taxon>
        <taxon>Altererythrobacter</taxon>
    </lineage>
</organism>
<evidence type="ECO:0000313" key="1">
    <source>
        <dbReference type="EMBL" id="SMQ69824.1"/>
    </source>
</evidence>